<accession>A0ABD5ZGT6</accession>
<proteinExistence type="predicted"/>
<name>A0ABD5ZGT6_9EURY</name>
<keyword evidence="1" id="KW-0472">Membrane</keyword>
<dbReference type="EMBL" id="JBHTAA010000005">
    <property type="protein sequence ID" value="MFC7204451.1"/>
    <property type="molecule type" value="Genomic_DNA"/>
</dbReference>
<dbReference type="AlphaFoldDB" id="A0ABD5ZGT6"/>
<feature type="transmembrane region" description="Helical" evidence="1">
    <location>
        <begin position="6"/>
        <end position="26"/>
    </location>
</feature>
<keyword evidence="1" id="KW-0812">Transmembrane</keyword>
<dbReference type="Proteomes" id="UP001596481">
    <property type="component" value="Unassembled WGS sequence"/>
</dbReference>
<evidence type="ECO:0000313" key="3">
    <source>
        <dbReference type="Proteomes" id="UP001596481"/>
    </source>
</evidence>
<evidence type="ECO:0000256" key="1">
    <source>
        <dbReference type="SAM" id="Phobius"/>
    </source>
</evidence>
<feature type="transmembrane region" description="Helical" evidence="1">
    <location>
        <begin position="63"/>
        <end position="83"/>
    </location>
</feature>
<keyword evidence="3" id="KW-1185">Reference proteome</keyword>
<protein>
    <submittedName>
        <fullName evidence="2">Uncharacterized protein</fullName>
    </submittedName>
</protein>
<gene>
    <name evidence="2" type="ORF">ACFQJC_13065</name>
</gene>
<sequence>MERFHVYHSCLILVGVVFASMALTTLASEAVSVPAVVQAVCGLVLVGASGYELNQRSPSEFDVGPVGFWAVVAGTVGLLALVVI</sequence>
<dbReference type="RefSeq" id="WP_390224163.1">
    <property type="nucleotide sequence ID" value="NZ_JBHTAA010000005.1"/>
</dbReference>
<organism evidence="2 3">
    <name type="scientific">Haloferax namakaokahaiae</name>
    <dbReference type="NCBI Taxonomy" id="1748331"/>
    <lineage>
        <taxon>Archaea</taxon>
        <taxon>Methanobacteriati</taxon>
        <taxon>Methanobacteriota</taxon>
        <taxon>Stenosarchaea group</taxon>
        <taxon>Halobacteria</taxon>
        <taxon>Halobacteriales</taxon>
        <taxon>Haloferacaceae</taxon>
        <taxon>Haloferax</taxon>
    </lineage>
</organism>
<comment type="caution">
    <text evidence="2">The sequence shown here is derived from an EMBL/GenBank/DDBJ whole genome shotgun (WGS) entry which is preliminary data.</text>
</comment>
<keyword evidence="1" id="KW-1133">Transmembrane helix</keyword>
<evidence type="ECO:0000313" key="2">
    <source>
        <dbReference type="EMBL" id="MFC7204451.1"/>
    </source>
</evidence>
<feature type="transmembrane region" description="Helical" evidence="1">
    <location>
        <begin position="33"/>
        <end position="51"/>
    </location>
</feature>
<reference evidence="2 3" key="1">
    <citation type="journal article" date="2019" name="Int. J. Syst. Evol. Microbiol.">
        <title>The Global Catalogue of Microorganisms (GCM) 10K type strain sequencing project: providing services to taxonomists for standard genome sequencing and annotation.</title>
        <authorList>
            <consortium name="The Broad Institute Genomics Platform"/>
            <consortium name="The Broad Institute Genome Sequencing Center for Infectious Disease"/>
            <person name="Wu L."/>
            <person name="Ma J."/>
        </authorList>
    </citation>
    <scope>NUCLEOTIDE SEQUENCE [LARGE SCALE GENOMIC DNA]</scope>
    <source>
        <strain evidence="2 3">DSM 29988</strain>
    </source>
</reference>